<evidence type="ECO:0000313" key="1">
    <source>
        <dbReference type="EMBL" id="KAF2400932.1"/>
    </source>
</evidence>
<sequence>MQQKVGQQAKRNPAVENEAKRLFGEMRLLWTLGHLKMNPRQAQTFMRNIEMVGMRPTPATLRSICEAVRVEISALCVLARVLLASQDPKIRAIGRSILLSASEAGDPAATIHAVNVAIRTDQLGSKEVQGPLARLRELADSGFQHAMVPQGKVHESYGEDLKALATYERLCEISKDNQAEELQPSGRPSLKVQLKAMLHGHWGFLRETHEHFKSYTQMTGDMLDSNVAMALVAIGDLRLKNGPLFDHKAAYAAFKEAALKHEDPQALVWVREFDCREPYSPKWFEYTMKLAVSGYSQAAHELGDMYSLPRSKVLELDTAMQDEILNNPAYRGLSRREAAELDSKEVDPADLRRFLWASEWYLVAVAGEYARSWIALANLYWRIGLRGKAMAILRAAAFDLQVSTSGETFPEMTAEALELYNKYKATQEGKDAIAQGLYAMDVLI</sequence>
<accession>A0A6G1HY44</accession>
<proteinExistence type="predicted"/>
<dbReference type="InterPro" id="IPR011990">
    <property type="entry name" value="TPR-like_helical_dom_sf"/>
</dbReference>
<gene>
    <name evidence="1" type="ORF">EJ06DRAFT_556408</name>
</gene>
<name>A0A6G1HY44_9PEZI</name>
<dbReference type="Gene3D" id="1.25.40.10">
    <property type="entry name" value="Tetratricopeptide repeat domain"/>
    <property type="match status" value="1"/>
</dbReference>
<dbReference type="AlphaFoldDB" id="A0A6G1HY44"/>
<dbReference type="EMBL" id="ML996694">
    <property type="protein sequence ID" value="KAF2400932.1"/>
    <property type="molecule type" value="Genomic_DNA"/>
</dbReference>
<protein>
    <submittedName>
        <fullName evidence="1">Uncharacterized protein</fullName>
    </submittedName>
</protein>
<keyword evidence="2" id="KW-1185">Reference proteome</keyword>
<reference evidence="1" key="1">
    <citation type="journal article" date="2020" name="Stud. Mycol.">
        <title>101 Dothideomycetes genomes: a test case for predicting lifestyles and emergence of pathogens.</title>
        <authorList>
            <person name="Haridas S."/>
            <person name="Albert R."/>
            <person name="Binder M."/>
            <person name="Bloem J."/>
            <person name="Labutti K."/>
            <person name="Salamov A."/>
            <person name="Andreopoulos B."/>
            <person name="Baker S."/>
            <person name="Barry K."/>
            <person name="Bills G."/>
            <person name="Bluhm B."/>
            <person name="Cannon C."/>
            <person name="Castanera R."/>
            <person name="Culley D."/>
            <person name="Daum C."/>
            <person name="Ezra D."/>
            <person name="Gonzalez J."/>
            <person name="Henrissat B."/>
            <person name="Kuo A."/>
            <person name="Liang C."/>
            <person name="Lipzen A."/>
            <person name="Lutzoni F."/>
            <person name="Magnuson J."/>
            <person name="Mondo S."/>
            <person name="Nolan M."/>
            <person name="Ohm R."/>
            <person name="Pangilinan J."/>
            <person name="Park H.-J."/>
            <person name="Ramirez L."/>
            <person name="Alfaro M."/>
            <person name="Sun H."/>
            <person name="Tritt A."/>
            <person name="Yoshinaga Y."/>
            <person name="Zwiers L.-H."/>
            <person name="Turgeon B."/>
            <person name="Goodwin S."/>
            <person name="Spatafora J."/>
            <person name="Crous P."/>
            <person name="Grigoriev I."/>
        </authorList>
    </citation>
    <scope>NUCLEOTIDE SEQUENCE</scope>
    <source>
        <strain evidence="1">CBS 262.69</strain>
    </source>
</reference>
<organism evidence="1 2">
    <name type="scientific">Trichodelitschia bisporula</name>
    <dbReference type="NCBI Taxonomy" id="703511"/>
    <lineage>
        <taxon>Eukaryota</taxon>
        <taxon>Fungi</taxon>
        <taxon>Dikarya</taxon>
        <taxon>Ascomycota</taxon>
        <taxon>Pezizomycotina</taxon>
        <taxon>Dothideomycetes</taxon>
        <taxon>Dothideomycetes incertae sedis</taxon>
        <taxon>Phaeotrichales</taxon>
        <taxon>Phaeotrichaceae</taxon>
        <taxon>Trichodelitschia</taxon>
    </lineage>
</organism>
<dbReference type="Proteomes" id="UP000799640">
    <property type="component" value="Unassembled WGS sequence"/>
</dbReference>
<evidence type="ECO:0000313" key="2">
    <source>
        <dbReference type="Proteomes" id="UP000799640"/>
    </source>
</evidence>